<dbReference type="PANTHER" id="PTHR43289:SF34">
    <property type="entry name" value="SERINE_THREONINE-PROTEIN KINASE YBDM-RELATED"/>
    <property type="match status" value="1"/>
</dbReference>
<feature type="compositionally biased region" description="Low complexity" evidence="9">
    <location>
        <begin position="361"/>
        <end position="388"/>
    </location>
</feature>
<evidence type="ECO:0000313" key="13">
    <source>
        <dbReference type="EMBL" id="QVT80836.1"/>
    </source>
</evidence>
<name>A0ABX8EMJ2_9ACTN</name>
<keyword evidence="4" id="KW-0547">Nucleotide-binding</keyword>
<dbReference type="InterPro" id="IPR005543">
    <property type="entry name" value="PASTA_dom"/>
</dbReference>
<evidence type="ECO:0000256" key="4">
    <source>
        <dbReference type="ARBA" id="ARBA00022741"/>
    </source>
</evidence>
<feature type="domain" description="PASTA" evidence="12">
    <location>
        <begin position="422"/>
        <end position="485"/>
    </location>
</feature>
<keyword evidence="10" id="KW-0472">Membrane</keyword>
<evidence type="ECO:0000313" key="14">
    <source>
        <dbReference type="Proteomes" id="UP000679307"/>
    </source>
</evidence>
<evidence type="ECO:0000256" key="2">
    <source>
        <dbReference type="ARBA" id="ARBA00022527"/>
    </source>
</evidence>
<evidence type="ECO:0000256" key="6">
    <source>
        <dbReference type="ARBA" id="ARBA00022840"/>
    </source>
</evidence>
<dbReference type="SMART" id="SM00220">
    <property type="entry name" value="S_TKc"/>
    <property type="match status" value="1"/>
</dbReference>
<feature type="transmembrane region" description="Helical" evidence="10">
    <location>
        <begin position="397"/>
        <end position="418"/>
    </location>
</feature>
<feature type="region of interest" description="Disordered" evidence="9">
    <location>
        <begin position="1"/>
        <end position="30"/>
    </location>
</feature>
<gene>
    <name evidence="13" type="primary">spk1_3</name>
    <name evidence="13" type="ORF">ENKNEFLB_03237</name>
</gene>
<keyword evidence="6" id="KW-0067">ATP-binding</keyword>
<keyword evidence="10" id="KW-1133">Transmembrane helix</keyword>
<dbReference type="CDD" id="cd06577">
    <property type="entry name" value="PASTA_pknB"/>
    <property type="match status" value="4"/>
</dbReference>
<evidence type="ECO:0000259" key="11">
    <source>
        <dbReference type="PROSITE" id="PS50011"/>
    </source>
</evidence>
<evidence type="ECO:0000256" key="7">
    <source>
        <dbReference type="ARBA" id="ARBA00047899"/>
    </source>
</evidence>
<dbReference type="EMBL" id="CP075371">
    <property type="protein sequence ID" value="QVT80836.1"/>
    <property type="molecule type" value="Genomic_DNA"/>
</dbReference>
<feature type="region of interest" description="Disordered" evidence="9">
    <location>
        <begin position="314"/>
        <end position="388"/>
    </location>
</feature>
<dbReference type="PROSITE" id="PS50011">
    <property type="entry name" value="PROTEIN_KINASE_DOM"/>
    <property type="match status" value="1"/>
</dbReference>
<feature type="domain" description="PASTA" evidence="12">
    <location>
        <begin position="486"/>
        <end position="553"/>
    </location>
</feature>
<feature type="domain" description="Protein kinase" evidence="11">
    <location>
        <begin position="35"/>
        <end position="307"/>
    </location>
</feature>
<dbReference type="InterPro" id="IPR000719">
    <property type="entry name" value="Prot_kinase_dom"/>
</dbReference>
<evidence type="ECO:0000256" key="5">
    <source>
        <dbReference type="ARBA" id="ARBA00022777"/>
    </source>
</evidence>
<keyword evidence="10" id="KW-0812">Transmembrane</keyword>
<proteinExistence type="predicted"/>
<keyword evidence="2" id="KW-0723">Serine/threonine-protein kinase</keyword>
<comment type="catalytic activity">
    <reaction evidence="7">
        <text>L-threonyl-[protein] + ATP = O-phospho-L-threonyl-[protein] + ADP + H(+)</text>
        <dbReference type="Rhea" id="RHEA:46608"/>
        <dbReference type="Rhea" id="RHEA-COMP:11060"/>
        <dbReference type="Rhea" id="RHEA-COMP:11605"/>
        <dbReference type="ChEBI" id="CHEBI:15378"/>
        <dbReference type="ChEBI" id="CHEBI:30013"/>
        <dbReference type="ChEBI" id="CHEBI:30616"/>
        <dbReference type="ChEBI" id="CHEBI:61977"/>
        <dbReference type="ChEBI" id="CHEBI:456216"/>
        <dbReference type="EC" id="2.7.11.1"/>
    </reaction>
</comment>
<protein>
    <recommendedName>
        <fullName evidence="1">non-specific serine/threonine protein kinase</fullName>
        <ecNumber evidence="1">2.7.11.1</ecNumber>
    </recommendedName>
</protein>
<organism evidence="13 14">
    <name type="scientific">Nocardioides aquaticus</name>
    <dbReference type="NCBI Taxonomy" id="160826"/>
    <lineage>
        <taxon>Bacteria</taxon>
        <taxon>Bacillati</taxon>
        <taxon>Actinomycetota</taxon>
        <taxon>Actinomycetes</taxon>
        <taxon>Propionibacteriales</taxon>
        <taxon>Nocardioidaceae</taxon>
        <taxon>Nocardioides</taxon>
    </lineage>
</organism>
<feature type="domain" description="PASTA" evidence="12">
    <location>
        <begin position="621"/>
        <end position="685"/>
    </location>
</feature>
<evidence type="ECO:0000256" key="10">
    <source>
        <dbReference type="SAM" id="Phobius"/>
    </source>
</evidence>
<reference evidence="13 14" key="1">
    <citation type="submission" date="2021-05" db="EMBL/GenBank/DDBJ databases">
        <title>Complete genome of Nocardioides aquaticus KCTC 9944T isolated from meromictic and hypersaline Ekho Lake, Antarctica.</title>
        <authorList>
            <person name="Hwang K."/>
            <person name="Kim K.M."/>
            <person name="Choe H."/>
        </authorList>
    </citation>
    <scope>NUCLEOTIDE SEQUENCE [LARGE SCALE GENOMIC DNA]</scope>
    <source>
        <strain evidence="13 14">KCTC 9944</strain>
    </source>
</reference>
<feature type="compositionally biased region" description="Low complexity" evidence="9">
    <location>
        <begin position="327"/>
        <end position="337"/>
    </location>
</feature>
<dbReference type="CDD" id="cd14014">
    <property type="entry name" value="STKc_PknB_like"/>
    <property type="match status" value="1"/>
</dbReference>
<comment type="catalytic activity">
    <reaction evidence="8">
        <text>L-seryl-[protein] + ATP = O-phospho-L-seryl-[protein] + ADP + H(+)</text>
        <dbReference type="Rhea" id="RHEA:17989"/>
        <dbReference type="Rhea" id="RHEA-COMP:9863"/>
        <dbReference type="Rhea" id="RHEA-COMP:11604"/>
        <dbReference type="ChEBI" id="CHEBI:15378"/>
        <dbReference type="ChEBI" id="CHEBI:29999"/>
        <dbReference type="ChEBI" id="CHEBI:30616"/>
        <dbReference type="ChEBI" id="CHEBI:83421"/>
        <dbReference type="ChEBI" id="CHEBI:456216"/>
        <dbReference type="EC" id="2.7.11.1"/>
    </reaction>
</comment>
<evidence type="ECO:0000259" key="12">
    <source>
        <dbReference type="PROSITE" id="PS51178"/>
    </source>
</evidence>
<dbReference type="PANTHER" id="PTHR43289">
    <property type="entry name" value="MITOGEN-ACTIVATED PROTEIN KINASE KINASE KINASE 20-RELATED"/>
    <property type="match status" value="1"/>
</dbReference>
<dbReference type="SMART" id="SM00740">
    <property type="entry name" value="PASTA"/>
    <property type="match status" value="4"/>
</dbReference>
<accession>A0ABX8EMJ2</accession>
<evidence type="ECO:0000256" key="1">
    <source>
        <dbReference type="ARBA" id="ARBA00012513"/>
    </source>
</evidence>
<dbReference type="Pfam" id="PF00069">
    <property type="entry name" value="Pkinase"/>
    <property type="match status" value="1"/>
</dbReference>
<dbReference type="PROSITE" id="PS51178">
    <property type="entry name" value="PASTA"/>
    <property type="match status" value="4"/>
</dbReference>
<dbReference type="GO" id="GO:0004674">
    <property type="term" value="F:protein serine/threonine kinase activity"/>
    <property type="evidence" value="ECO:0007669"/>
    <property type="project" value="UniProtKB-EC"/>
</dbReference>
<dbReference type="Proteomes" id="UP000679307">
    <property type="component" value="Chromosome"/>
</dbReference>
<keyword evidence="5 13" id="KW-0418">Kinase</keyword>
<dbReference type="NCBIfam" id="NF033483">
    <property type="entry name" value="PknB_PASTA_kin"/>
    <property type="match status" value="1"/>
</dbReference>
<dbReference type="InterPro" id="IPR008271">
    <property type="entry name" value="Ser/Thr_kinase_AS"/>
</dbReference>
<dbReference type="EC" id="2.7.11.1" evidence="1"/>
<dbReference type="Pfam" id="PF03793">
    <property type="entry name" value="PASTA"/>
    <property type="match status" value="4"/>
</dbReference>
<feature type="domain" description="PASTA" evidence="12">
    <location>
        <begin position="554"/>
        <end position="620"/>
    </location>
</feature>
<evidence type="ECO:0000256" key="9">
    <source>
        <dbReference type="SAM" id="MobiDB-lite"/>
    </source>
</evidence>
<evidence type="ECO:0000256" key="8">
    <source>
        <dbReference type="ARBA" id="ARBA00048679"/>
    </source>
</evidence>
<evidence type="ECO:0000256" key="3">
    <source>
        <dbReference type="ARBA" id="ARBA00022679"/>
    </source>
</evidence>
<sequence>MHTDQSAPRPARRPRPGPGAGPVDPLHGRLLDGRYRVGPTIARGGMATVYEATDLRLDRTVAVKVMHAHLVGHGHDGGVGDDVAMRFVREARAAARLSHPHVVAVFDQGDDDGVVFLALEMVRGGTLRDVLAAEAPMPPSRALALLEPVLSALAAAHRAGLVHRDVKPENVLIAEDGTVKVADFGLARAVGADTRHTATQGVLIGTVSYLAPELVVEGRGDARADVYAAGVVLYEMLTGAKPHEGESPIHVAYQHVHADVPAPSARVPGLPAYVDALVARATARDRAQRPADADVLLRQVRRVAQALTDGVPEDPELVLDLRPVPTPTVAPTTAPDTSPEDADTGPVAPRAPVVEHTTAYASHASHAAPPASAASARPARPRASASPAAPARRRRGLLLVLGLVLALVVAGGGYWVGWGRYTAAPAVLGVGVAAAEDRLASAGLELDVVDETFSETVAEGRVISTDPGPGDRVLPGGTVEAVVSLGQERYDVPALAGRGVDEAQDALLGLNLDPDDTVERWSEEVPEGTVVRTRPAAGTTLRSGSPVDLVVSRGPRPRQVGDWVGQDYDTAAAALEQRGLQPVVGGEAFDDTVPEGAVISQEPSGGTLFQGGTVTFTVSQGPELVAVPGVLAAGIDSATDTLEAAGFEVEVANDDSFVGLGFVVGSDPGEGEMVPRGSTITLYVV</sequence>
<dbReference type="PROSITE" id="PS00108">
    <property type="entry name" value="PROTEIN_KINASE_ST"/>
    <property type="match status" value="1"/>
</dbReference>
<keyword evidence="14" id="KW-1185">Reference proteome</keyword>
<keyword evidence="3 13" id="KW-0808">Transferase</keyword>